<dbReference type="Pfam" id="PF05903">
    <property type="entry name" value="Peptidase_C97"/>
    <property type="match status" value="1"/>
</dbReference>
<dbReference type="Proteomes" id="UP001189429">
    <property type="component" value="Unassembled WGS sequence"/>
</dbReference>
<keyword evidence="3" id="KW-0378">Hydrolase</keyword>
<dbReference type="InterPro" id="IPR008580">
    <property type="entry name" value="PPPDE_dom"/>
</dbReference>
<keyword evidence="2" id="KW-0645">Protease</keyword>
<evidence type="ECO:0000256" key="2">
    <source>
        <dbReference type="ARBA" id="ARBA00022670"/>
    </source>
</evidence>
<keyword evidence="6" id="KW-1185">Reference proteome</keyword>
<evidence type="ECO:0000313" key="6">
    <source>
        <dbReference type="Proteomes" id="UP001189429"/>
    </source>
</evidence>
<dbReference type="SMART" id="SM01179">
    <property type="entry name" value="DUF862"/>
    <property type="match status" value="1"/>
</dbReference>
<evidence type="ECO:0000256" key="1">
    <source>
        <dbReference type="ARBA" id="ARBA00008140"/>
    </source>
</evidence>
<protein>
    <recommendedName>
        <fullName evidence="4">PPPDE domain-containing protein</fullName>
    </recommendedName>
</protein>
<evidence type="ECO:0000256" key="3">
    <source>
        <dbReference type="ARBA" id="ARBA00022801"/>
    </source>
</evidence>
<dbReference type="PANTHER" id="PTHR12378">
    <property type="entry name" value="DESUMOYLATING ISOPEPTIDASE"/>
    <property type="match status" value="1"/>
</dbReference>
<evidence type="ECO:0000259" key="4">
    <source>
        <dbReference type="PROSITE" id="PS51858"/>
    </source>
</evidence>
<proteinExistence type="inferred from homology"/>
<accession>A0ABN9VTK7</accession>
<dbReference type="PROSITE" id="PS51858">
    <property type="entry name" value="PPPDE"/>
    <property type="match status" value="1"/>
</dbReference>
<name>A0ABN9VTK7_9DINO</name>
<reference evidence="5" key="1">
    <citation type="submission" date="2023-10" db="EMBL/GenBank/DDBJ databases">
        <authorList>
            <person name="Chen Y."/>
            <person name="Shah S."/>
            <person name="Dougan E. K."/>
            <person name="Thang M."/>
            <person name="Chan C."/>
        </authorList>
    </citation>
    <scope>NUCLEOTIDE SEQUENCE [LARGE SCALE GENOMIC DNA]</scope>
</reference>
<dbReference type="InterPro" id="IPR042266">
    <property type="entry name" value="PPPDE_sf"/>
</dbReference>
<dbReference type="PANTHER" id="PTHR12378:SF80">
    <property type="entry name" value="IP06716P-RELATED"/>
    <property type="match status" value="1"/>
</dbReference>
<comment type="similarity">
    <text evidence="1">Belongs to the DeSI family.</text>
</comment>
<sequence>MAADMVRVNRWAPAASPTGGQHVAYHSGLEVLGTEYVFGGGGATGATGVSIQRPRVPPPGSGWTFYQSVEVAQLSVPRDQVTQIVQELKVEFSSGSYDLVSRTNCNHFSDALCKRLCGQGIPMWVNALAGIGNSLGVGNLIRSAMGQSAGGPSGLFAPVAVAAPIAQPPPSPCRRRRHRRCRQRLRGLEAWRTAVLGRFLALRVAEDVVMGEAEGGAA</sequence>
<dbReference type="EMBL" id="CAUYUJ010017674">
    <property type="protein sequence ID" value="CAK0876865.1"/>
    <property type="molecule type" value="Genomic_DNA"/>
</dbReference>
<organism evidence="5 6">
    <name type="scientific">Prorocentrum cordatum</name>
    <dbReference type="NCBI Taxonomy" id="2364126"/>
    <lineage>
        <taxon>Eukaryota</taxon>
        <taxon>Sar</taxon>
        <taxon>Alveolata</taxon>
        <taxon>Dinophyceae</taxon>
        <taxon>Prorocentrales</taxon>
        <taxon>Prorocentraceae</taxon>
        <taxon>Prorocentrum</taxon>
    </lineage>
</organism>
<gene>
    <name evidence="5" type="ORF">PCOR1329_LOCUS61075</name>
</gene>
<evidence type="ECO:0000313" key="5">
    <source>
        <dbReference type="EMBL" id="CAK0876865.1"/>
    </source>
</evidence>
<feature type="domain" description="PPPDE" evidence="4">
    <location>
        <begin position="1"/>
        <end position="146"/>
    </location>
</feature>
<dbReference type="Gene3D" id="3.90.1720.30">
    <property type="entry name" value="PPPDE domains"/>
    <property type="match status" value="1"/>
</dbReference>
<comment type="caution">
    <text evidence="5">The sequence shown here is derived from an EMBL/GenBank/DDBJ whole genome shotgun (WGS) entry which is preliminary data.</text>
</comment>